<feature type="binding site" evidence="8">
    <location>
        <position position="353"/>
    </location>
    <ligand>
        <name>Zn(2+)</name>
        <dbReference type="ChEBI" id="CHEBI:29105"/>
        <note>catalytic</note>
    </ligand>
</feature>
<evidence type="ECO:0000256" key="5">
    <source>
        <dbReference type="ARBA" id="ARBA00023157"/>
    </source>
</evidence>
<dbReference type="SUPFAM" id="SSF57552">
    <property type="entry name" value="Blood coagulation inhibitor (disintegrin)"/>
    <property type="match status" value="1"/>
</dbReference>
<keyword evidence="2 10" id="KW-0812">Transmembrane</keyword>
<evidence type="ECO:0000256" key="3">
    <source>
        <dbReference type="ARBA" id="ARBA00022989"/>
    </source>
</evidence>
<dbReference type="Pfam" id="PF01562">
    <property type="entry name" value="Pep_M12B_propep"/>
    <property type="match status" value="1"/>
</dbReference>
<dbReference type="Gene3D" id="4.10.70.10">
    <property type="entry name" value="Disintegrin domain"/>
    <property type="match status" value="1"/>
</dbReference>
<keyword evidence="14" id="KW-1185">Reference proteome</keyword>
<dbReference type="Gene3D" id="3.40.390.10">
    <property type="entry name" value="Collagenase (Catalytic Domain)"/>
    <property type="match status" value="1"/>
</dbReference>
<keyword evidence="5 7" id="KW-1015">Disulfide bond</keyword>
<dbReference type="InterPro" id="IPR034027">
    <property type="entry name" value="Reprolysin_adamalysin"/>
</dbReference>
<sequence>MVRKYIIPAVLFYCYISGTVSADFSGFTSTLSRYSVVKPEVIHRWTRSLYRQPESEKYEDRVSYVLDINNKRHLLHLEKNRDFLHPNFIQYSLDATGNYSSLYPKQHVHCYYHGKVGGYENSMVALSTCSGLRGVIFLGNQTYGLEPVTHSASNEHLLYLLEDSQTEPVSCGVVGEAASTPRHEPFEPSESLTSLRHKRALPQTSYVELAVIVDNLRYQYKKKDEAAVRAEVVELANLMDGYYKPLNIRIVLVGLEIFKDSNPFPVDGTAGEVLGAFAQWRKSSLLPRVRNDIGQLIVGRANTYAGGVLGMAYVGAVCSAATSAGINVFSNDNLAFFSTVMAHEMGHNLGMNHDVSTCTDGKSCIMSAGASGAATFSRCSEQDFETLIFRGGGVCLRNLPSPSNVIGTPVCGNGRLDIGEECDCGTPQECKNECCDAATCKLTRGSYCAHGVCCEKCQIKVAGTPCRTSADACDLAEYCNGKSEFCPDDFYIMDGLPCQGNSAYCYEGRCQTYDYQCKRLFGTNSATKAADICFQYENLKGNVFGNCGITSNGNYIKCKLDNAMCGKLQCNVDVSNQPTGAQISIEIVQGSRCVNADFNLGTDVLDPGYIKPGSPCDKGKTCWEFQCVNASVLLPNVTCDAISTCNGRGVCNNLGHCHCNDGWRPPYCDRSGSGGSIDSGPSQIDYSLRNGLLIFFLLVNPVLVALILVLLYMFKRDSLDVCLKPIKKQRNSSDTNGGAQTNTTLETPPQVLPDKPPGPPVTAVPISGFRYGELDYWNLEEKDPPARPPRPVQGPGVPKPIPSNQVRT</sequence>
<keyword evidence="4 10" id="KW-0472">Membrane</keyword>
<gene>
    <name evidence="15" type="primary">adam9b</name>
</gene>
<dbReference type="InterPro" id="IPR036436">
    <property type="entry name" value="Disintegrin_dom_sf"/>
</dbReference>
<dbReference type="RefSeq" id="XP_013862467.1">
    <property type="nucleotide sequence ID" value="XM_014007013.1"/>
</dbReference>
<feature type="domain" description="EGF-like" evidence="11">
    <location>
        <begin position="635"/>
        <end position="669"/>
    </location>
</feature>
<feature type="compositionally biased region" description="Polar residues" evidence="9">
    <location>
        <begin position="732"/>
        <end position="747"/>
    </location>
</feature>
<evidence type="ECO:0000256" key="7">
    <source>
        <dbReference type="PROSITE-ProRule" id="PRU00076"/>
    </source>
</evidence>
<dbReference type="AlphaFoldDB" id="A0A2I4B407"/>
<feature type="binding site" evidence="8">
    <location>
        <position position="343"/>
    </location>
    <ligand>
        <name>Zn(2+)</name>
        <dbReference type="ChEBI" id="CHEBI:29105"/>
        <note>catalytic</note>
    </ligand>
</feature>
<dbReference type="CTD" id="570656"/>
<proteinExistence type="predicted"/>
<accession>A0A2I4B407</accession>
<reference evidence="15" key="1">
    <citation type="submission" date="2025-08" db="UniProtKB">
        <authorList>
            <consortium name="RefSeq"/>
        </authorList>
    </citation>
    <scope>IDENTIFICATION</scope>
    <source>
        <strain evidence="15">Quisiro</strain>
        <tissue evidence="15">Liver</tissue>
    </source>
</reference>
<dbReference type="PROSITE" id="PS01186">
    <property type="entry name" value="EGF_2"/>
    <property type="match status" value="1"/>
</dbReference>
<keyword evidence="8" id="KW-0862">Zinc</keyword>
<organism evidence="14 15">
    <name type="scientific">Austrofundulus limnaeus</name>
    <name type="common">Annual killifish</name>
    <dbReference type="NCBI Taxonomy" id="52670"/>
    <lineage>
        <taxon>Eukaryota</taxon>
        <taxon>Metazoa</taxon>
        <taxon>Chordata</taxon>
        <taxon>Craniata</taxon>
        <taxon>Vertebrata</taxon>
        <taxon>Euteleostomi</taxon>
        <taxon>Actinopterygii</taxon>
        <taxon>Neopterygii</taxon>
        <taxon>Teleostei</taxon>
        <taxon>Neoteleostei</taxon>
        <taxon>Acanthomorphata</taxon>
        <taxon>Ovalentaria</taxon>
        <taxon>Atherinomorphae</taxon>
        <taxon>Cyprinodontiformes</taxon>
        <taxon>Rivulidae</taxon>
        <taxon>Austrofundulus</taxon>
    </lineage>
</organism>
<keyword evidence="3 10" id="KW-1133">Transmembrane helix</keyword>
<dbReference type="InterPro" id="IPR001590">
    <property type="entry name" value="Peptidase_M12B"/>
</dbReference>
<evidence type="ECO:0000259" key="13">
    <source>
        <dbReference type="PROSITE" id="PS50215"/>
    </source>
</evidence>
<feature type="active site" evidence="8">
    <location>
        <position position="344"/>
    </location>
</feature>
<evidence type="ECO:0000256" key="9">
    <source>
        <dbReference type="SAM" id="MobiDB-lite"/>
    </source>
</evidence>
<name>A0A2I4B407_AUSLI</name>
<evidence type="ECO:0000259" key="12">
    <source>
        <dbReference type="PROSITE" id="PS50214"/>
    </source>
</evidence>
<feature type="domain" description="Disintegrin" evidence="12">
    <location>
        <begin position="408"/>
        <end position="494"/>
    </location>
</feature>
<dbReference type="PANTHER" id="PTHR11905:SF136">
    <property type="entry name" value="DISINTEGRIN AND METALLOPROTEINASE DOMAIN-CONTAINING PROTEIN 9"/>
    <property type="match status" value="1"/>
</dbReference>
<dbReference type="GO" id="GO:0046872">
    <property type="term" value="F:metal ion binding"/>
    <property type="evidence" value="ECO:0007669"/>
    <property type="project" value="UniProtKB-KW"/>
</dbReference>
<dbReference type="InterPro" id="IPR006586">
    <property type="entry name" value="ADAM_Cys-rich"/>
</dbReference>
<dbReference type="PROSITE" id="PS00427">
    <property type="entry name" value="DISINTEGRIN_1"/>
    <property type="match status" value="1"/>
</dbReference>
<evidence type="ECO:0000256" key="4">
    <source>
        <dbReference type="ARBA" id="ARBA00023136"/>
    </source>
</evidence>
<dbReference type="KEGG" id="alim:106516584"/>
<feature type="compositionally biased region" description="Pro residues" evidence="9">
    <location>
        <begin position="786"/>
        <end position="801"/>
    </location>
</feature>
<keyword evidence="15" id="KW-0482">Metalloprotease</keyword>
<dbReference type="Pfam" id="PF01421">
    <property type="entry name" value="Reprolysin"/>
    <property type="match status" value="1"/>
</dbReference>
<keyword evidence="15" id="KW-0378">Hydrolase</keyword>
<keyword evidence="7" id="KW-0245">EGF-like domain</keyword>
<dbReference type="OrthoDB" id="5951731at2759"/>
<dbReference type="SUPFAM" id="SSF55486">
    <property type="entry name" value="Metalloproteases ('zincins'), catalytic domain"/>
    <property type="match status" value="1"/>
</dbReference>
<dbReference type="InterPro" id="IPR024079">
    <property type="entry name" value="MetalloPept_cat_dom_sf"/>
</dbReference>
<dbReference type="GO" id="GO:0005886">
    <property type="term" value="C:plasma membrane"/>
    <property type="evidence" value="ECO:0007669"/>
    <property type="project" value="TreeGrafter"/>
</dbReference>
<dbReference type="InParanoid" id="A0A2I4B407"/>
<protein>
    <submittedName>
        <fullName evidence="15">Disintegrin and metalloproteinase domain-containing protein 9</fullName>
    </submittedName>
</protein>
<dbReference type="Pfam" id="PF08516">
    <property type="entry name" value="ADAM_CR"/>
    <property type="match status" value="1"/>
</dbReference>
<feature type="transmembrane region" description="Helical" evidence="10">
    <location>
        <begin position="692"/>
        <end position="714"/>
    </location>
</feature>
<dbReference type="InterPro" id="IPR002870">
    <property type="entry name" value="Peptidase_M12B_N"/>
</dbReference>
<evidence type="ECO:0000256" key="2">
    <source>
        <dbReference type="ARBA" id="ARBA00022692"/>
    </source>
</evidence>
<evidence type="ECO:0000256" key="10">
    <source>
        <dbReference type="SAM" id="Phobius"/>
    </source>
</evidence>
<evidence type="ECO:0000256" key="6">
    <source>
        <dbReference type="PROSITE-ProRule" id="PRU00068"/>
    </source>
</evidence>
<dbReference type="GO" id="GO:0006508">
    <property type="term" value="P:proteolysis"/>
    <property type="evidence" value="ECO:0007669"/>
    <property type="project" value="InterPro"/>
</dbReference>
<feature type="region of interest" description="Disordered" evidence="9">
    <location>
        <begin position="780"/>
        <end position="808"/>
    </location>
</feature>
<keyword evidence="15" id="KW-0645">Protease</keyword>
<evidence type="ECO:0000259" key="11">
    <source>
        <dbReference type="PROSITE" id="PS50026"/>
    </source>
</evidence>
<dbReference type="STRING" id="52670.A0A2I4B407"/>
<evidence type="ECO:0000313" key="14">
    <source>
        <dbReference type="Proteomes" id="UP000192220"/>
    </source>
</evidence>
<dbReference type="SMART" id="SM00608">
    <property type="entry name" value="ACR"/>
    <property type="match status" value="1"/>
</dbReference>
<dbReference type="FunFam" id="3.40.390.10:FF:000002">
    <property type="entry name" value="Disintegrin and metalloproteinase domain-containing protein 22"/>
    <property type="match status" value="1"/>
</dbReference>
<comment type="caution">
    <text evidence="7">Lacks conserved residue(s) required for the propagation of feature annotation.</text>
</comment>
<dbReference type="InterPro" id="IPR001762">
    <property type="entry name" value="Disintegrin_dom"/>
</dbReference>
<feature type="disulfide bond" evidence="6">
    <location>
        <begin position="466"/>
        <end position="486"/>
    </location>
</feature>
<feature type="binding site" evidence="8">
    <location>
        <position position="347"/>
    </location>
    <ligand>
        <name>Zn(2+)</name>
        <dbReference type="ChEBI" id="CHEBI:29105"/>
        <note>catalytic</note>
    </ligand>
</feature>
<dbReference type="InterPro" id="IPR000742">
    <property type="entry name" value="EGF"/>
</dbReference>
<dbReference type="PROSITE" id="PS50026">
    <property type="entry name" value="EGF_3"/>
    <property type="match status" value="1"/>
</dbReference>
<dbReference type="PROSITE" id="PS50214">
    <property type="entry name" value="DISINTEGRIN_2"/>
    <property type="match status" value="1"/>
</dbReference>
<evidence type="ECO:0000256" key="8">
    <source>
        <dbReference type="PROSITE-ProRule" id="PRU00276"/>
    </source>
</evidence>
<evidence type="ECO:0000313" key="15">
    <source>
        <dbReference type="RefSeq" id="XP_013862467.1"/>
    </source>
</evidence>
<dbReference type="GO" id="GO:0004222">
    <property type="term" value="F:metalloendopeptidase activity"/>
    <property type="evidence" value="ECO:0007669"/>
    <property type="project" value="InterPro"/>
</dbReference>
<feature type="disulfide bond" evidence="7">
    <location>
        <begin position="659"/>
        <end position="668"/>
    </location>
</feature>
<dbReference type="PRINTS" id="PR00289">
    <property type="entry name" value="DISINTEGRIN"/>
</dbReference>
<dbReference type="SMART" id="SM00050">
    <property type="entry name" value="DISIN"/>
    <property type="match status" value="1"/>
</dbReference>
<comment type="subcellular location">
    <subcellularLocation>
        <location evidence="1">Membrane</location>
        <topology evidence="1">Single-pass type I membrane protein</topology>
    </subcellularLocation>
</comment>
<feature type="region of interest" description="Disordered" evidence="9">
    <location>
        <begin position="729"/>
        <end position="766"/>
    </location>
</feature>
<dbReference type="PROSITE" id="PS50215">
    <property type="entry name" value="ADAM_MEPRO"/>
    <property type="match status" value="1"/>
</dbReference>
<evidence type="ECO:0000256" key="1">
    <source>
        <dbReference type="ARBA" id="ARBA00004479"/>
    </source>
</evidence>
<dbReference type="Pfam" id="PF00200">
    <property type="entry name" value="Disintegrin"/>
    <property type="match status" value="1"/>
</dbReference>
<feature type="compositionally biased region" description="Pro residues" evidence="9">
    <location>
        <begin position="750"/>
        <end position="762"/>
    </location>
</feature>
<keyword evidence="8" id="KW-0479">Metal-binding</keyword>
<dbReference type="Proteomes" id="UP000192220">
    <property type="component" value="Unplaced"/>
</dbReference>
<dbReference type="FunFam" id="4.10.70.10:FF:000001">
    <property type="entry name" value="Disintegrin and metalloproteinase domain-containing protein 22"/>
    <property type="match status" value="1"/>
</dbReference>
<dbReference type="PANTHER" id="PTHR11905">
    <property type="entry name" value="ADAM A DISINTEGRIN AND METALLOPROTEASE DOMAIN"/>
    <property type="match status" value="1"/>
</dbReference>
<dbReference type="InterPro" id="IPR018358">
    <property type="entry name" value="Disintegrin_CS"/>
</dbReference>
<dbReference type="CDD" id="cd04269">
    <property type="entry name" value="ZnMc_adamalysin_II_like"/>
    <property type="match status" value="1"/>
</dbReference>
<feature type="domain" description="Peptidase M12B" evidence="13">
    <location>
        <begin position="205"/>
        <end position="400"/>
    </location>
</feature>